<feature type="compositionally biased region" description="Pro residues" evidence="2">
    <location>
        <begin position="696"/>
        <end position="753"/>
    </location>
</feature>
<organism evidence="6">
    <name type="scientific">Zeugodacus cucurbitae</name>
    <name type="common">Melon fruit fly</name>
    <name type="synonym">Bactrocera cucurbitae</name>
    <dbReference type="NCBI Taxonomy" id="28588"/>
    <lineage>
        <taxon>Eukaryota</taxon>
        <taxon>Metazoa</taxon>
        <taxon>Ecdysozoa</taxon>
        <taxon>Arthropoda</taxon>
        <taxon>Hexapoda</taxon>
        <taxon>Insecta</taxon>
        <taxon>Pterygota</taxon>
        <taxon>Neoptera</taxon>
        <taxon>Endopterygota</taxon>
        <taxon>Diptera</taxon>
        <taxon>Brachycera</taxon>
        <taxon>Muscomorpha</taxon>
        <taxon>Tephritoidea</taxon>
        <taxon>Tephritidae</taxon>
        <taxon>Zeugodacus</taxon>
        <taxon>Zeugodacus</taxon>
    </lineage>
</organism>
<gene>
    <name evidence="6" type="primary">dia_0</name>
    <name evidence="6" type="ORF">g.50226</name>
</gene>
<dbReference type="PANTHER" id="PTHR45691:SF6">
    <property type="entry name" value="PROTEIN DIAPHANOUS"/>
    <property type="match status" value="1"/>
</dbReference>
<dbReference type="SMART" id="SM00498">
    <property type="entry name" value="FH2"/>
    <property type="match status" value="1"/>
</dbReference>
<evidence type="ECO:0000256" key="2">
    <source>
        <dbReference type="SAM" id="MobiDB-lite"/>
    </source>
</evidence>
<dbReference type="Gene3D" id="1.20.58.630">
    <property type="match status" value="1"/>
</dbReference>
<reference evidence="6" key="1">
    <citation type="submission" date="2014-11" db="EMBL/GenBank/DDBJ databases">
        <authorList>
            <person name="Geib S."/>
        </authorList>
    </citation>
    <scope>NUCLEOTIDE SEQUENCE</scope>
</reference>
<feature type="compositionally biased region" description="Pro residues" evidence="2">
    <location>
        <begin position="438"/>
        <end position="487"/>
    </location>
</feature>
<feature type="compositionally biased region" description="Low complexity" evidence="2">
    <location>
        <begin position="611"/>
        <end position="630"/>
    </location>
</feature>
<feature type="region of interest" description="Disordered" evidence="2">
    <location>
        <begin position="26"/>
        <end position="224"/>
    </location>
</feature>
<dbReference type="InterPro" id="IPR042201">
    <property type="entry name" value="FH2_Formin_sf"/>
</dbReference>
<dbReference type="SUPFAM" id="SSF101447">
    <property type="entry name" value="Formin homology 2 domain (FH2 domain)"/>
    <property type="match status" value="1"/>
</dbReference>
<feature type="compositionally biased region" description="Low complexity" evidence="2">
    <location>
        <begin position="499"/>
        <end position="511"/>
    </location>
</feature>
<dbReference type="Gene3D" id="1.20.58.2220">
    <property type="entry name" value="Formin, FH2 domain"/>
    <property type="match status" value="1"/>
</dbReference>
<evidence type="ECO:0000256" key="3">
    <source>
        <dbReference type="SAM" id="SignalP"/>
    </source>
</evidence>
<dbReference type="Pfam" id="PF06345">
    <property type="entry name" value="Drf_DAD"/>
    <property type="match status" value="1"/>
</dbReference>
<dbReference type="Gene3D" id="6.10.30.30">
    <property type="match status" value="1"/>
</dbReference>
<dbReference type="GO" id="GO:0005884">
    <property type="term" value="C:actin filament"/>
    <property type="evidence" value="ECO:0007669"/>
    <property type="project" value="TreeGrafter"/>
</dbReference>
<feature type="compositionally biased region" description="Low complexity" evidence="2">
    <location>
        <begin position="638"/>
        <end position="666"/>
    </location>
</feature>
<feature type="signal peptide" evidence="3">
    <location>
        <begin position="1"/>
        <end position="20"/>
    </location>
</feature>
<dbReference type="InterPro" id="IPR051412">
    <property type="entry name" value="Formin_Homology_Diaphanous_sf"/>
</dbReference>
<feature type="region of interest" description="Disordered" evidence="2">
    <location>
        <begin position="1217"/>
        <end position="1250"/>
    </location>
</feature>
<feature type="compositionally biased region" description="Pro residues" evidence="2">
    <location>
        <begin position="184"/>
        <end position="211"/>
    </location>
</feature>
<feature type="domain" description="FH2" evidence="5">
    <location>
        <begin position="779"/>
        <end position="1179"/>
    </location>
</feature>
<reference evidence="6" key="2">
    <citation type="journal article" date="2015" name="Gigascience">
        <title>Reconstructing a comprehensive transcriptome assembly of a white-pupal translocated strain of the pest fruit fly Bactrocera cucurbitae.</title>
        <authorList>
            <person name="Sim S.B."/>
            <person name="Calla B."/>
            <person name="Hall B."/>
            <person name="DeRego T."/>
            <person name="Geib S.M."/>
        </authorList>
    </citation>
    <scope>NUCLEOTIDE SEQUENCE</scope>
</reference>
<evidence type="ECO:0000313" key="6">
    <source>
        <dbReference type="EMBL" id="JAD01132.1"/>
    </source>
</evidence>
<dbReference type="PANTHER" id="PTHR45691">
    <property type="entry name" value="PROTEIN DIAPHANOUS"/>
    <property type="match status" value="1"/>
</dbReference>
<feature type="coiled-coil region" evidence="1">
    <location>
        <begin position="1163"/>
        <end position="1193"/>
    </location>
</feature>
<evidence type="ECO:0000259" key="5">
    <source>
        <dbReference type="PROSITE" id="PS51444"/>
    </source>
</evidence>
<dbReference type="PROSITE" id="PS51231">
    <property type="entry name" value="DAD"/>
    <property type="match status" value="1"/>
</dbReference>
<dbReference type="InterPro" id="IPR014767">
    <property type="entry name" value="DAD_dom"/>
</dbReference>
<evidence type="ECO:0000259" key="4">
    <source>
        <dbReference type="PROSITE" id="PS51231"/>
    </source>
</evidence>
<accession>A0A0A1WQI5</accession>
<feature type="compositionally biased region" description="Pro residues" evidence="2">
    <location>
        <begin position="127"/>
        <end position="172"/>
    </location>
</feature>
<evidence type="ECO:0000256" key="1">
    <source>
        <dbReference type="SAM" id="Coils"/>
    </source>
</evidence>
<feature type="domain" description="DAD" evidence="4">
    <location>
        <begin position="1200"/>
        <end position="1232"/>
    </location>
</feature>
<protein>
    <submittedName>
        <fullName evidence="6">Protein diaphanous</fullName>
    </submittedName>
</protein>
<dbReference type="InterPro" id="IPR010465">
    <property type="entry name" value="Drf_DAD"/>
</dbReference>
<feature type="chain" id="PRO_5001994019" evidence="3">
    <location>
        <begin position="21"/>
        <end position="1273"/>
    </location>
</feature>
<feature type="compositionally biased region" description="Low complexity" evidence="2">
    <location>
        <begin position="73"/>
        <end position="91"/>
    </location>
</feature>
<dbReference type="EMBL" id="GBXI01013160">
    <property type="protein sequence ID" value="JAD01132.1"/>
    <property type="molecule type" value="Transcribed_RNA"/>
</dbReference>
<feature type="region of interest" description="Disordered" evidence="2">
    <location>
        <begin position="238"/>
        <end position="258"/>
    </location>
</feature>
<feature type="region of interest" description="Disordered" evidence="2">
    <location>
        <begin position="560"/>
        <end position="760"/>
    </location>
</feature>
<feature type="region of interest" description="Disordered" evidence="2">
    <location>
        <begin position="400"/>
        <end position="547"/>
    </location>
</feature>
<dbReference type="Pfam" id="PF02181">
    <property type="entry name" value="FH2"/>
    <property type="match status" value="1"/>
</dbReference>
<dbReference type="GO" id="GO:0030041">
    <property type="term" value="P:actin filament polymerization"/>
    <property type="evidence" value="ECO:0007669"/>
    <property type="project" value="TreeGrafter"/>
</dbReference>
<proteinExistence type="predicted"/>
<dbReference type="PROSITE" id="PS51444">
    <property type="entry name" value="FH2"/>
    <property type="match status" value="1"/>
</dbReference>
<keyword evidence="3" id="KW-0732">Signal</keyword>
<sequence>MMILRITAVTLLLAVSLSDGVVVKQRPQYGPPPPQRQPHREYGVPQQIPFREYGPPALKYGPPKFISGGNGGSFSSSGSSSSSSSSFNSGFHEQIKSHFGVPKPFYGPPHTQHKPAPNYGPPQAQYGPPPRPAPQYGPPPSKPSPQYGPPPPRPSYGPPPPQALPSPLPAPLFKPEHSPASSYGPPPSGPLNLPPKPVYGPPKPSYGPPPLALGLTGPGPAPANFNKVPETTIILASGGGNGGSSGAHHHHGNGGGPVKQVQIQIDASGHTHSVSGSQAPFHTACDGWKPIPAPVGSYVEGNNIETQSGYSHVAQGSFGTQYNGGASISGGSAGIHGGATGSGGSIVAGLTDEQLVAVALQSGGFDASNHGVQLLPSGPAGEFKQQNINSIETDVLQASLGGAGDDSYSKPPPDSYAPGSIHAHKHNNIGGGPGGNYGPPPPPPPVDSYGPPPSGNYLPPPSGNYGPPPSALPPPSDSYGPPPPPPSSAALFVESHHGSSSSASSSSSTSSQAGLHYGSQSGNVLNVPTHGASQPSRPVSFRPPVPQGLLESIGATVQHLDQFGVKPPTQPPTYIPPAANEIADNGLGGNLGSEYGPPPPAPAQVNIPIGVIEQQLPQQQPPQVFTQVNQQHEHHNHQQNTQHFQHQQQQIQQQQFEQHGSFQQFPPLSPPPPQPQFEILPPLQEHRGNAQNQYGPPLPPSPPQQQYLPPPPPQHGGRPFPQPPPPPPPPPIPNCPAPPPPPGFGPPPPPPPNFGLLSLPGQCKQSSVLVNELPNGLKPKKKWEVGNPMKRINWKVVSPQKISDKSFWLNCEEDRLASKQLLSELSEKFSSKPVKKYQKDAVDKANTLVKKNISLRVLDSKSAQNLAILLGGPLKHLSNEQIKICLLRCDTDILSSNILQNLIQYLPSSDQLKQLQDIKEKGEPLSPVEQFAATISEIKRLVPRLQNLNFKLTYSDIIQDIKPDIVAGTAACEEVRNSKKFAKVLELILLMGNYLNSGSKSEAAYGFEMSYLAKLCNTKDVDNQHTILHYLVTVIENEFTDILHFYNDLTHVDKASRVNLDSIQRAMRQMTSALKSLETDLQNNKVPQCDDDKFNEIMSEFSYDCRQQVDVLGKMQVQMEKLYKDLGEYFSFDHTKYSMEEFFTDLKAFKDAFIIAQQDNVHQREEENKKRRMQDARERLLREQLERQQLKLALVDMDSTQTQEGVMDSLLEALQTGTAFGNRNQRQRRPRPSGAERRAQLSRSRSRTRIGTNAFATCESFSHDNFLQKNNQI</sequence>
<name>A0A0A1WQI5_ZEUCU</name>
<keyword evidence="1" id="KW-0175">Coiled coil</keyword>
<dbReference type="AlphaFoldDB" id="A0A0A1WQI5"/>
<dbReference type="InterPro" id="IPR015425">
    <property type="entry name" value="FH2_Formin"/>
</dbReference>